<dbReference type="EMBL" id="WWEQ01000008">
    <property type="protein sequence ID" value="MYM19025.1"/>
    <property type="molecule type" value="Genomic_DNA"/>
</dbReference>
<dbReference type="InterPro" id="IPR020471">
    <property type="entry name" value="AKR"/>
</dbReference>
<evidence type="ECO:0000313" key="3">
    <source>
        <dbReference type="EMBL" id="MYM19025.1"/>
    </source>
</evidence>
<keyword evidence="1" id="KW-0560">Oxidoreductase</keyword>
<dbReference type="NCBIfam" id="NF007695">
    <property type="entry name" value="PRK10376.1"/>
    <property type="match status" value="1"/>
</dbReference>
<protein>
    <submittedName>
        <fullName evidence="3">Oxidoreductase</fullName>
    </submittedName>
</protein>
<dbReference type="SUPFAM" id="SSF51430">
    <property type="entry name" value="NAD(P)-linked oxidoreductase"/>
    <property type="match status" value="1"/>
</dbReference>
<evidence type="ECO:0000256" key="1">
    <source>
        <dbReference type="ARBA" id="ARBA00023002"/>
    </source>
</evidence>
<reference evidence="3 4" key="1">
    <citation type="submission" date="2020-01" db="EMBL/GenBank/DDBJ databases">
        <authorList>
            <person name="Deng T."/>
        </authorList>
    </citation>
    <scope>NUCLEOTIDE SEQUENCE [LARGE SCALE GENOMIC DNA]</scope>
    <source>
        <strain evidence="3 4">5221</strain>
    </source>
</reference>
<dbReference type="InterPro" id="IPR050791">
    <property type="entry name" value="Aldo-Keto_reductase"/>
</dbReference>
<feature type="domain" description="NADP-dependent oxidoreductase" evidence="2">
    <location>
        <begin position="19"/>
        <end position="286"/>
    </location>
</feature>
<dbReference type="Proteomes" id="UP000469215">
    <property type="component" value="Unassembled WGS sequence"/>
</dbReference>
<evidence type="ECO:0000259" key="2">
    <source>
        <dbReference type="Pfam" id="PF00248"/>
    </source>
</evidence>
<dbReference type="GO" id="GO:0016491">
    <property type="term" value="F:oxidoreductase activity"/>
    <property type="evidence" value="ECO:0007669"/>
    <property type="project" value="UniProtKB-KW"/>
</dbReference>
<name>A0A6N9H513_9MICO</name>
<dbReference type="InterPro" id="IPR036812">
    <property type="entry name" value="NAD(P)_OxRdtase_dom_sf"/>
</dbReference>
<evidence type="ECO:0000313" key="4">
    <source>
        <dbReference type="Proteomes" id="UP000469215"/>
    </source>
</evidence>
<sequence>MAQDIPGGPFELAGSQVARMGFGTMQLPGPGVMGPPRDRAQALAVLRTAVDLGIDHFDTADYYGPDVSNELLREALHPFDGLTLVSKVGATRNAAGDWLLDRSPQAIRTQVEANLRVLDVEALDVVNLRLADPGHEPAGEVPFEESFAALAALREEGLVRELGLSVATPDHLAAAQCIAPVVEVQNLYNLANRGDDAFIAELAAQGIAYVPFFPLGGFTPLQSATLDEVAARLGQSPQAVALTWLLQRSGNILLIPGTSSVDHLRANVAAAGLILPPEEIAALDSIG</sequence>
<comment type="caution">
    <text evidence="3">The sequence shown here is derived from an EMBL/GenBank/DDBJ whole genome shotgun (WGS) entry which is preliminary data.</text>
</comment>
<dbReference type="InterPro" id="IPR023210">
    <property type="entry name" value="NADP_OxRdtase_dom"/>
</dbReference>
<organism evidence="3 4">
    <name type="scientific">Brevibacterium rongguiense</name>
    <dbReference type="NCBI Taxonomy" id="2695267"/>
    <lineage>
        <taxon>Bacteria</taxon>
        <taxon>Bacillati</taxon>
        <taxon>Actinomycetota</taxon>
        <taxon>Actinomycetes</taxon>
        <taxon>Micrococcales</taxon>
        <taxon>Brevibacteriaceae</taxon>
        <taxon>Brevibacterium</taxon>
    </lineage>
</organism>
<dbReference type="Pfam" id="PF00248">
    <property type="entry name" value="Aldo_ket_red"/>
    <property type="match status" value="1"/>
</dbReference>
<proteinExistence type="predicted"/>
<dbReference type="Gene3D" id="3.20.20.100">
    <property type="entry name" value="NADP-dependent oxidoreductase domain"/>
    <property type="match status" value="1"/>
</dbReference>
<dbReference type="CDD" id="cd19088">
    <property type="entry name" value="AKR_AKR13B1"/>
    <property type="match status" value="1"/>
</dbReference>
<keyword evidence="4" id="KW-1185">Reference proteome</keyword>
<dbReference type="PANTHER" id="PTHR43625">
    <property type="entry name" value="AFLATOXIN B1 ALDEHYDE REDUCTASE"/>
    <property type="match status" value="1"/>
</dbReference>
<dbReference type="PANTHER" id="PTHR43625:SF40">
    <property type="entry name" value="ALDO-KETO REDUCTASE YAKC [NADP(+)]"/>
    <property type="match status" value="1"/>
</dbReference>
<dbReference type="PRINTS" id="PR00069">
    <property type="entry name" value="ALDKETRDTASE"/>
</dbReference>
<dbReference type="AlphaFoldDB" id="A0A6N9H513"/>
<dbReference type="GO" id="GO:0005737">
    <property type="term" value="C:cytoplasm"/>
    <property type="evidence" value="ECO:0007669"/>
    <property type="project" value="TreeGrafter"/>
</dbReference>
<accession>A0A6N9H513</accession>
<gene>
    <name evidence="3" type="ORF">GSY69_03290</name>
</gene>
<dbReference type="RefSeq" id="WP_160952463.1">
    <property type="nucleotide sequence ID" value="NZ_WWEQ01000008.1"/>
</dbReference>